<dbReference type="InterPro" id="IPR002471">
    <property type="entry name" value="Pept_S9_AS"/>
</dbReference>
<dbReference type="InterPro" id="IPR023302">
    <property type="entry name" value="Pept_S9A_N"/>
</dbReference>
<name>A0A8B2NTX1_9HYPH</name>
<evidence type="ECO:0000256" key="4">
    <source>
        <dbReference type="ARBA" id="ARBA00022825"/>
    </source>
</evidence>
<dbReference type="Gene3D" id="3.40.50.1820">
    <property type="entry name" value="alpha/beta hydrolase"/>
    <property type="match status" value="1"/>
</dbReference>
<reference evidence="7 8" key="1">
    <citation type="submission" date="2018-05" db="EMBL/GenBank/DDBJ databases">
        <title>Acuticoccus sediminis sp. nov., isolated from deep-sea sediment of Indian Ocean.</title>
        <authorList>
            <person name="Liu X."/>
            <person name="Lai Q."/>
            <person name="Du Y."/>
            <person name="Sun F."/>
            <person name="Zhang X."/>
            <person name="Wang S."/>
            <person name="Shao Z."/>
        </authorList>
    </citation>
    <scope>NUCLEOTIDE SEQUENCE [LARGE SCALE GENOMIC DNA]</scope>
    <source>
        <strain evidence="7 8">PTG4-2</strain>
    </source>
</reference>
<evidence type="ECO:0000256" key="3">
    <source>
        <dbReference type="ARBA" id="ARBA00022801"/>
    </source>
</evidence>
<dbReference type="Gene3D" id="2.130.10.120">
    <property type="entry name" value="Prolyl oligopeptidase, N-terminal domain"/>
    <property type="match status" value="1"/>
</dbReference>
<evidence type="ECO:0000259" key="6">
    <source>
        <dbReference type="Pfam" id="PF02897"/>
    </source>
</evidence>
<dbReference type="InterPro" id="IPR002470">
    <property type="entry name" value="Peptidase_S9A"/>
</dbReference>
<keyword evidence="4" id="KW-0720">Serine protease</keyword>
<dbReference type="PANTHER" id="PTHR11757:SF19">
    <property type="entry name" value="PROLYL ENDOPEPTIDASE-LIKE"/>
    <property type="match status" value="1"/>
</dbReference>
<evidence type="ECO:0000256" key="1">
    <source>
        <dbReference type="ARBA" id="ARBA00005228"/>
    </source>
</evidence>
<gene>
    <name evidence="7" type="ORF">DLJ53_16995</name>
</gene>
<feature type="domain" description="Peptidase S9 prolyl oligopeptidase catalytic" evidence="5">
    <location>
        <begin position="483"/>
        <end position="699"/>
    </location>
</feature>
<dbReference type="SUPFAM" id="SSF53474">
    <property type="entry name" value="alpha/beta-Hydrolases"/>
    <property type="match status" value="1"/>
</dbReference>
<keyword evidence="2" id="KW-0645">Protease</keyword>
<dbReference type="OrthoDB" id="9801421at2"/>
<evidence type="ECO:0000313" key="7">
    <source>
        <dbReference type="EMBL" id="RAI00924.1"/>
    </source>
</evidence>
<dbReference type="PRINTS" id="PR00862">
    <property type="entry name" value="PROLIGOPTASE"/>
</dbReference>
<accession>A0A8B2NTX1</accession>
<dbReference type="PROSITE" id="PS00708">
    <property type="entry name" value="PRO_ENDOPEP_SER"/>
    <property type="match status" value="1"/>
</dbReference>
<evidence type="ECO:0000259" key="5">
    <source>
        <dbReference type="Pfam" id="PF00326"/>
    </source>
</evidence>
<comment type="caution">
    <text evidence="7">The sequence shown here is derived from an EMBL/GenBank/DDBJ whole genome shotgun (WGS) entry which is preliminary data.</text>
</comment>
<dbReference type="PANTHER" id="PTHR11757">
    <property type="entry name" value="PROTEASE FAMILY S9A OLIGOPEPTIDASE"/>
    <property type="match status" value="1"/>
</dbReference>
<dbReference type="Pfam" id="PF00326">
    <property type="entry name" value="Peptidase_S9"/>
    <property type="match status" value="1"/>
</dbReference>
<proteinExistence type="inferred from homology"/>
<evidence type="ECO:0000313" key="8">
    <source>
        <dbReference type="Proteomes" id="UP000249590"/>
    </source>
</evidence>
<keyword evidence="8" id="KW-1185">Reference proteome</keyword>
<dbReference type="GO" id="GO:0004252">
    <property type="term" value="F:serine-type endopeptidase activity"/>
    <property type="evidence" value="ECO:0007669"/>
    <property type="project" value="InterPro"/>
</dbReference>
<dbReference type="SUPFAM" id="SSF50993">
    <property type="entry name" value="Peptidase/esterase 'gauge' domain"/>
    <property type="match status" value="1"/>
</dbReference>
<dbReference type="Proteomes" id="UP000249590">
    <property type="component" value="Unassembled WGS sequence"/>
</dbReference>
<protein>
    <submittedName>
        <fullName evidence="7">S9 family peptidase</fullName>
    </submittedName>
</protein>
<comment type="similarity">
    <text evidence="1">Belongs to the peptidase S9A family.</text>
</comment>
<dbReference type="EMBL" id="QHHQ01000003">
    <property type="protein sequence ID" value="RAI00924.1"/>
    <property type="molecule type" value="Genomic_DNA"/>
</dbReference>
<sequence>MLDKRAAAPPTAERRPVTVTQHGVTLEDPYAWLRADNWREVMADPSVLAPDIHGYLTAENTYTEAVLAPVEPLRERLVKELRGRIAEDDWSVPTPDGQYAYGMTYAEGDEHPRLIRMPRQAGDAATADSPPTDTEVLLDANREAADSGYFRLGSADHSPSQTLLAWTSDRSGGELFTLALRDLATGKDTVLHERVTPSVTIAGDNATVLAIEVDDNHRPARVLALAEGAEPRIVYEEEDPGFFVSVERTLSGRFIVIDSHDHQTSEIRLVDAHDPQSAPVVVAPRLVEEEYTVAHIDEQLFIRTNRDARDFRIVRAPLDDPRRENWEDIVPHRPGVLIVDMIVFQDYLVWLERENALPRIVIRRLADGDEHQIAFDEEAYSLGISEGYEFQTSTLRFTYSSMTTPTEVWDYDMASRERRLRKQQVIPSGHDPAQYVTRRLMAPAPDGELVPVSLYHRSDTPIDGTAPLLLYGYGSYGITIPASFSANSLSLVDRGFVYAIAHVRGGMDKGFDWYDRGRRTHKENTFSDFVAAADHLIAEGYTAKGKIAAQGGSAGGMLMGVIANRAPDRFGAIVAEVPFVDVLTTMLDDTLPLTPPEWPEWGDPIRDETAFRRLLGYSPVDNVKAQAYPDILVLAGVSDPRVTYWEPAKWVARLRHSATNDPLILLKTNMEAGHGGASGRFKRLDEVALVQAFVLSVVGGV</sequence>
<dbReference type="AlphaFoldDB" id="A0A8B2NTX1"/>
<feature type="domain" description="Peptidase S9A N-terminal" evidence="6">
    <location>
        <begin position="9"/>
        <end position="424"/>
    </location>
</feature>
<organism evidence="7 8">
    <name type="scientific">Acuticoccus sediminis</name>
    <dbReference type="NCBI Taxonomy" id="2184697"/>
    <lineage>
        <taxon>Bacteria</taxon>
        <taxon>Pseudomonadati</taxon>
        <taxon>Pseudomonadota</taxon>
        <taxon>Alphaproteobacteria</taxon>
        <taxon>Hyphomicrobiales</taxon>
        <taxon>Amorphaceae</taxon>
        <taxon>Acuticoccus</taxon>
    </lineage>
</organism>
<dbReference type="InterPro" id="IPR029058">
    <property type="entry name" value="AB_hydrolase_fold"/>
</dbReference>
<evidence type="ECO:0000256" key="2">
    <source>
        <dbReference type="ARBA" id="ARBA00022670"/>
    </source>
</evidence>
<dbReference type="GO" id="GO:0006508">
    <property type="term" value="P:proteolysis"/>
    <property type="evidence" value="ECO:0007669"/>
    <property type="project" value="UniProtKB-KW"/>
</dbReference>
<dbReference type="InterPro" id="IPR051543">
    <property type="entry name" value="Serine_Peptidase_S9A"/>
</dbReference>
<dbReference type="InterPro" id="IPR001375">
    <property type="entry name" value="Peptidase_S9_cat"/>
</dbReference>
<keyword evidence="3" id="KW-0378">Hydrolase</keyword>
<dbReference type="RefSeq" id="WP_111347407.1">
    <property type="nucleotide sequence ID" value="NZ_QHHQ01000003.1"/>
</dbReference>
<dbReference type="Pfam" id="PF02897">
    <property type="entry name" value="Peptidase_S9_N"/>
    <property type="match status" value="1"/>
</dbReference>